<protein>
    <submittedName>
        <fullName evidence="2">Uncharacterized protein</fullName>
    </submittedName>
</protein>
<feature type="transmembrane region" description="Helical" evidence="1">
    <location>
        <begin position="159"/>
        <end position="188"/>
    </location>
</feature>
<reference evidence="2 3" key="1">
    <citation type="submission" date="2018-06" db="EMBL/GenBank/DDBJ databases">
        <title>A transcriptomic atlas of mushroom development highlights an independent origin of complex multicellularity.</title>
        <authorList>
            <consortium name="DOE Joint Genome Institute"/>
            <person name="Krizsan K."/>
            <person name="Almasi E."/>
            <person name="Merenyi Z."/>
            <person name="Sahu N."/>
            <person name="Viragh M."/>
            <person name="Koszo T."/>
            <person name="Mondo S."/>
            <person name="Kiss B."/>
            <person name="Balint B."/>
            <person name="Kues U."/>
            <person name="Barry K."/>
            <person name="Hegedus J.C."/>
            <person name="Henrissat B."/>
            <person name="Johnson J."/>
            <person name="Lipzen A."/>
            <person name="Ohm R."/>
            <person name="Nagy I."/>
            <person name="Pangilinan J."/>
            <person name="Yan J."/>
            <person name="Xiong Y."/>
            <person name="Grigoriev I.V."/>
            <person name="Hibbett D.S."/>
            <person name="Nagy L.G."/>
        </authorList>
    </citation>
    <scope>NUCLEOTIDE SEQUENCE [LARGE SCALE GENOMIC DNA]</scope>
    <source>
        <strain evidence="2 3">SZMC22713</strain>
    </source>
</reference>
<keyword evidence="3" id="KW-1185">Reference proteome</keyword>
<dbReference type="AlphaFoldDB" id="A0A4Y7PL41"/>
<evidence type="ECO:0000313" key="2">
    <source>
        <dbReference type="EMBL" id="TDL15766.1"/>
    </source>
</evidence>
<organism evidence="2 3">
    <name type="scientific">Rickenella mellea</name>
    <dbReference type="NCBI Taxonomy" id="50990"/>
    <lineage>
        <taxon>Eukaryota</taxon>
        <taxon>Fungi</taxon>
        <taxon>Dikarya</taxon>
        <taxon>Basidiomycota</taxon>
        <taxon>Agaricomycotina</taxon>
        <taxon>Agaricomycetes</taxon>
        <taxon>Hymenochaetales</taxon>
        <taxon>Rickenellaceae</taxon>
        <taxon>Rickenella</taxon>
    </lineage>
</organism>
<keyword evidence="1" id="KW-0472">Membrane</keyword>
<feature type="transmembrane region" description="Helical" evidence="1">
    <location>
        <begin position="76"/>
        <end position="92"/>
    </location>
</feature>
<sequence length="198" mass="22625">MDQLSRVLRKEWNTLRRNLQRTFRQLVFRTSQPSSLHHPELTGYRLILITLTTSFGASKAILAYQGRSAAPTTVEWVFGVIIGTTLYWLSLYEDTEANYYRIPWLFEIDYWRPVRGVLRLFILCMTFLIVAITFLVAPLVLGIVYAVDWVSVESVLKFVLTFIPISLSMGLGIGTLGAFGMFLLIPLASAIENTRIKR</sequence>
<keyword evidence="1" id="KW-0812">Transmembrane</keyword>
<dbReference type="EMBL" id="ML170262">
    <property type="protein sequence ID" value="TDL15766.1"/>
    <property type="molecule type" value="Genomic_DNA"/>
</dbReference>
<dbReference type="Proteomes" id="UP000294933">
    <property type="component" value="Unassembled WGS sequence"/>
</dbReference>
<gene>
    <name evidence="2" type="ORF">BD410DRAFT_796040</name>
</gene>
<evidence type="ECO:0000313" key="3">
    <source>
        <dbReference type="Proteomes" id="UP000294933"/>
    </source>
</evidence>
<feature type="transmembrane region" description="Helical" evidence="1">
    <location>
        <begin position="120"/>
        <end position="147"/>
    </location>
</feature>
<evidence type="ECO:0000256" key="1">
    <source>
        <dbReference type="SAM" id="Phobius"/>
    </source>
</evidence>
<accession>A0A4Y7PL41</accession>
<keyword evidence="1" id="KW-1133">Transmembrane helix</keyword>
<dbReference type="VEuPathDB" id="FungiDB:BD410DRAFT_796040"/>
<dbReference type="OrthoDB" id="3268450at2759"/>
<name>A0A4Y7PL41_9AGAM</name>
<proteinExistence type="predicted"/>
<feature type="transmembrane region" description="Helical" evidence="1">
    <location>
        <begin position="46"/>
        <end position="64"/>
    </location>
</feature>